<evidence type="ECO:0000256" key="1">
    <source>
        <dbReference type="SAM" id="MobiDB-lite"/>
    </source>
</evidence>
<dbReference type="Proteomes" id="UP001341840">
    <property type="component" value="Unassembled WGS sequence"/>
</dbReference>
<keyword evidence="3" id="KW-1185">Reference proteome</keyword>
<evidence type="ECO:0000313" key="3">
    <source>
        <dbReference type="Proteomes" id="UP001341840"/>
    </source>
</evidence>
<gene>
    <name evidence="2" type="ORF">PIB30_067131</name>
</gene>
<protein>
    <submittedName>
        <fullName evidence="2">Uncharacterized protein</fullName>
    </submittedName>
</protein>
<accession>A0ABU6UL96</accession>
<feature type="region of interest" description="Disordered" evidence="1">
    <location>
        <begin position="123"/>
        <end position="156"/>
    </location>
</feature>
<organism evidence="2 3">
    <name type="scientific">Stylosanthes scabra</name>
    <dbReference type="NCBI Taxonomy" id="79078"/>
    <lineage>
        <taxon>Eukaryota</taxon>
        <taxon>Viridiplantae</taxon>
        <taxon>Streptophyta</taxon>
        <taxon>Embryophyta</taxon>
        <taxon>Tracheophyta</taxon>
        <taxon>Spermatophyta</taxon>
        <taxon>Magnoliopsida</taxon>
        <taxon>eudicotyledons</taxon>
        <taxon>Gunneridae</taxon>
        <taxon>Pentapetalae</taxon>
        <taxon>rosids</taxon>
        <taxon>fabids</taxon>
        <taxon>Fabales</taxon>
        <taxon>Fabaceae</taxon>
        <taxon>Papilionoideae</taxon>
        <taxon>50 kb inversion clade</taxon>
        <taxon>dalbergioids sensu lato</taxon>
        <taxon>Dalbergieae</taxon>
        <taxon>Pterocarpus clade</taxon>
        <taxon>Stylosanthes</taxon>
    </lineage>
</organism>
<evidence type="ECO:0000313" key="2">
    <source>
        <dbReference type="EMBL" id="MED6162097.1"/>
    </source>
</evidence>
<feature type="region of interest" description="Disordered" evidence="1">
    <location>
        <begin position="14"/>
        <end position="39"/>
    </location>
</feature>
<proteinExistence type="predicted"/>
<comment type="caution">
    <text evidence="2">The sequence shown here is derived from an EMBL/GenBank/DDBJ whole genome shotgun (WGS) entry which is preliminary data.</text>
</comment>
<reference evidence="2 3" key="1">
    <citation type="journal article" date="2023" name="Plants (Basel)">
        <title>Bridging the Gap: Combining Genomics and Transcriptomics Approaches to Understand Stylosanthes scabra, an Orphan Legume from the Brazilian Caatinga.</title>
        <authorList>
            <person name="Ferreira-Neto J.R.C."/>
            <person name="da Silva M.D."/>
            <person name="Binneck E."/>
            <person name="de Melo N.F."/>
            <person name="da Silva R.H."/>
            <person name="de Melo A.L.T.M."/>
            <person name="Pandolfi V."/>
            <person name="Bustamante F.O."/>
            <person name="Brasileiro-Vidal A.C."/>
            <person name="Benko-Iseppon A.M."/>
        </authorList>
    </citation>
    <scope>NUCLEOTIDE SEQUENCE [LARGE SCALE GENOMIC DNA]</scope>
    <source>
        <tissue evidence="2">Leaves</tissue>
    </source>
</reference>
<name>A0ABU6UL96_9FABA</name>
<feature type="compositionally biased region" description="Pro residues" evidence="1">
    <location>
        <begin position="138"/>
        <end position="148"/>
    </location>
</feature>
<sequence>MISFSPYRYPSPYQEGTSSYHEHGHFQQHPFSPHQADTSAYHQQPFVPQTQEHTGLDELYQMTTCPPAEFSSIVNTFRMTRAQHSDPGGSGPWCPTYSSPPMMGTPAFDPRTISGRRHGRTTHPLHITASPMTDTAPHPRPWTRPARPPQSWTTPPQQIIRSHHRQAGLGERPDIPLVVPEVTFDLPEAVISIRSSQFVYLHFMCITMY</sequence>
<dbReference type="EMBL" id="JASCZI010121524">
    <property type="protein sequence ID" value="MED6162097.1"/>
    <property type="molecule type" value="Genomic_DNA"/>
</dbReference>